<dbReference type="EMBL" id="CP000743">
    <property type="protein sequence ID" value="ABR56613.1"/>
    <property type="molecule type" value="Genomic_DNA"/>
</dbReference>
<reference evidence="1" key="1">
    <citation type="submission" date="2007-06" db="EMBL/GenBank/DDBJ databases">
        <title>Complete sequence of Methanococcus aeolicus Nankai-3.</title>
        <authorList>
            <consortium name="US DOE Joint Genome Institute"/>
            <person name="Copeland A."/>
            <person name="Lucas S."/>
            <person name="Lapidus A."/>
            <person name="Barry K."/>
            <person name="Glavina del Rio T."/>
            <person name="Dalin E."/>
            <person name="Tice H."/>
            <person name="Pitluck S."/>
            <person name="Chain P."/>
            <person name="Malfatti S."/>
            <person name="Shin M."/>
            <person name="Vergez L."/>
            <person name="Schmutz J."/>
            <person name="Larimer F."/>
            <person name="Land M."/>
            <person name="Hauser L."/>
            <person name="Kyrpides N."/>
            <person name="Lykidis A."/>
            <person name="Sieprawska-Lupa M."/>
            <person name="Whitman W.B."/>
            <person name="Richardson P."/>
        </authorList>
    </citation>
    <scope>NUCLEOTIDE SEQUENCE [LARGE SCALE GENOMIC DNA]</scope>
    <source>
        <strain evidence="1">Nankai-3</strain>
    </source>
</reference>
<organism evidence="1 2">
    <name type="scientific">Methanococcus aeolicus (strain ATCC BAA-1280 / DSM 17508 / OCM 812 / Nankai-3)</name>
    <dbReference type="NCBI Taxonomy" id="419665"/>
    <lineage>
        <taxon>Archaea</taxon>
        <taxon>Methanobacteriati</taxon>
        <taxon>Methanobacteriota</taxon>
        <taxon>Methanomada group</taxon>
        <taxon>Methanococci</taxon>
        <taxon>Methanococcales</taxon>
        <taxon>Methanococcaceae</taxon>
        <taxon>Methanococcus</taxon>
    </lineage>
</organism>
<keyword evidence="2" id="KW-1185">Reference proteome</keyword>
<dbReference type="Proteomes" id="UP000001106">
    <property type="component" value="Chromosome"/>
</dbReference>
<accession>A6UVU1</accession>
<evidence type="ECO:0000313" key="1">
    <source>
        <dbReference type="EMBL" id="ABR56613.1"/>
    </source>
</evidence>
<sequence>MILISSVYLFNVGGSSVHKGRVVHLNNIYPI</sequence>
<gene>
    <name evidence="1" type="ordered locus">Maeo_1035</name>
</gene>
<dbReference type="STRING" id="419665.Maeo_1035"/>
<dbReference type="KEGG" id="mae:Maeo_1035"/>
<dbReference type="HOGENOM" id="CLU_3394514_0_0_2"/>
<dbReference type="AlphaFoldDB" id="A6UVU1"/>
<name>A6UVU1_META3</name>
<protein>
    <submittedName>
        <fullName evidence="1">Uncharacterized protein</fullName>
    </submittedName>
</protein>
<proteinExistence type="predicted"/>
<evidence type="ECO:0000313" key="2">
    <source>
        <dbReference type="Proteomes" id="UP000001106"/>
    </source>
</evidence>